<dbReference type="EMBL" id="CP002160">
    <property type="protein sequence ID" value="ADL52842.1"/>
    <property type="molecule type" value="Genomic_DNA"/>
</dbReference>
<proteinExistence type="predicted"/>
<accession>D9SU87</accession>
<evidence type="ECO:0000313" key="1">
    <source>
        <dbReference type="EMBL" id="ADL52842.1"/>
    </source>
</evidence>
<dbReference type="HOGENOM" id="CLU_2315356_0_0_9"/>
<dbReference type="KEGG" id="ccb:Clocel_3156"/>
<evidence type="ECO:0000313" key="2">
    <source>
        <dbReference type="Proteomes" id="UP000002730"/>
    </source>
</evidence>
<name>D9SU87_CLOC7</name>
<protein>
    <submittedName>
        <fullName evidence="1">Uncharacterized protein</fullName>
    </submittedName>
</protein>
<gene>
    <name evidence="1" type="ordered locus">Clocel_3156</name>
</gene>
<dbReference type="eggNOG" id="ENOG503284C">
    <property type="taxonomic scope" value="Bacteria"/>
</dbReference>
<dbReference type="Proteomes" id="UP000002730">
    <property type="component" value="Chromosome"/>
</dbReference>
<organism evidence="1 2">
    <name type="scientific">Clostridium cellulovorans (strain ATCC 35296 / DSM 3052 / OCM 3 / 743B)</name>
    <dbReference type="NCBI Taxonomy" id="573061"/>
    <lineage>
        <taxon>Bacteria</taxon>
        <taxon>Bacillati</taxon>
        <taxon>Bacillota</taxon>
        <taxon>Clostridia</taxon>
        <taxon>Eubacteriales</taxon>
        <taxon>Clostridiaceae</taxon>
        <taxon>Clostridium</taxon>
    </lineage>
</organism>
<sequence>MERHELANMSRLHLDTIIRWEQGVFPKPENVKLLGEMFSIPIVYFDEYYSIYYSSYQDRIREWKDRNRYSYSMAEGILGVSHSGFARLLSGKIRLSYDMYMKLKTLNVF</sequence>
<keyword evidence="2" id="KW-1185">Reference proteome</keyword>
<reference evidence="1 2" key="1">
    <citation type="submission" date="2010-08" db="EMBL/GenBank/DDBJ databases">
        <title>Complete sequence of Clostridium cellulovorans 743B.</title>
        <authorList>
            <consortium name="US DOE Joint Genome Institute"/>
            <person name="Lucas S."/>
            <person name="Copeland A."/>
            <person name="Lapidus A."/>
            <person name="Cheng J.-F."/>
            <person name="Bruce D."/>
            <person name="Goodwin L."/>
            <person name="Pitluck S."/>
            <person name="Chertkov O."/>
            <person name="Detter J.C."/>
            <person name="Han C."/>
            <person name="Tapia R."/>
            <person name="Land M."/>
            <person name="Hauser L."/>
            <person name="Chang Y.-J."/>
            <person name="Jeffries C."/>
            <person name="Kyrpides N."/>
            <person name="Ivanova N."/>
            <person name="Mikhailova N."/>
            <person name="Hemme C.L."/>
            <person name="Woyke T."/>
        </authorList>
    </citation>
    <scope>NUCLEOTIDE SEQUENCE [LARGE SCALE GENOMIC DNA]</scope>
    <source>
        <strain evidence="2">ATCC 35296 / DSM 3052 / OCM 3 / 743B</strain>
    </source>
</reference>
<dbReference type="AlphaFoldDB" id="D9SU87"/>